<dbReference type="Gene3D" id="1.10.10.10">
    <property type="entry name" value="Winged helix-like DNA-binding domain superfamily/Winged helix DNA-binding domain"/>
    <property type="match status" value="1"/>
</dbReference>
<comment type="caution">
    <text evidence="5">The sequence shown here is derived from an EMBL/GenBank/DDBJ whole genome shotgun (WGS) entry which is preliminary data.</text>
</comment>
<dbReference type="GO" id="GO:0003677">
    <property type="term" value="F:DNA binding"/>
    <property type="evidence" value="ECO:0007669"/>
    <property type="project" value="UniProtKB-KW"/>
</dbReference>
<dbReference type="GO" id="GO:0003700">
    <property type="term" value="F:DNA-binding transcription factor activity"/>
    <property type="evidence" value="ECO:0007669"/>
    <property type="project" value="InterPro"/>
</dbReference>
<protein>
    <submittedName>
        <fullName evidence="5">GntR family transcriptional regulator</fullName>
    </submittedName>
</protein>
<dbReference type="PRINTS" id="PR00035">
    <property type="entry name" value="HTHGNTR"/>
</dbReference>
<dbReference type="EMBL" id="DXEI01000096">
    <property type="protein sequence ID" value="HIX95101.1"/>
    <property type="molecule type" value="Genomic_DNA"/>
</dbReference>
<reference evidence="5" key="1">
    <citation type="journal article" date="2021" name="PeerJ">
        <title>Extensive microbial diversity within the chicken gut microbiome revealed by metagenomics and culture.</title>
        <authorList>
            <person name="Gilroy R."/>
            <person name="Ravi A."/>
            <person name="Getino M."/>
            <person name="Pursley I."/>
            <person name="Horton D.L."/>
            <person name="Alikhan N.F."/>
            <person name="Baker D."/>
            <person name="Gharbi K."/>
            <person name="Hall N."/>
            <person name="Watson M."/>
            <person name="Adriaenssens E.M."/>
            <person name="Foster-Nyarko E."/>
            <person name="Jarju S."/>
            <person name="Secka A."/>
            <person name="Antonio M."/>
            <person name="Oren A."/>
            <person name="Chaudhuri R.R."/>
            <person name="La Ragione R."/>
            <person name="Hildebrand F."/>
            <person name="Pallen M.J."/>
        </authorList>
    </citation>
    <scope>NUCLEOTIDE SEQUENCE</scope>
    <source>
        <strain evidence="5">ChiHecec2B26-7398</strain>
    </source>
</reference>
<evidence type="ECO:0000256" key="3">
    <source>
        <dbReference type="ARBA" id="ARBA00023163"/>
    </source>
</evidence>
<dbReference type="PANTHER" id="PTHR43537:SF5">
    <property type="entry name" value="UXU OPERON TRANSCRIPTIONAL REGULATOR"/>
    <property type="match status" value="1"/>
</dbReference>
<dbReference type="PANTHER" id="PTHR43537">
    <property type="entry name" value="TRANSCRIPTIONAL REGULATOR, GNTR FAMILY"/>
    <property type="match status" value="1"/>
</dbReference>
<keyword evidence="2" id="KW-0238">DNA-binding</keyword>
<dbReference type="InterPro" id="IPR036390">
    <property type="entry name" value="WH_DNA-bd_sf"/>
</dbReference>
<feature type="domain" description="HTH gntR-type" evidence="4">
    <location>
        <begin position="10"/>
        <end position="77"/>
    </location>
</feature>
<name>A0A9D1Y1V4_9FIRM</name>
<dbReference type="InterPro" id="IPR000524">
    <property type="entry name" value="Tscrpt_reg_HTH_GntR"/>
</dbReference>
<proteinExistence type="predicted"/>
<accession>A0A9D1Y1V4</accession>
<keyword evidence="3" id="KW-0804">Transcription</keyword>
<gene>
    <name evidence="5" type="ORF">H9846_06560</name>
</gene>
<dbReference type="Pfam" id="PF00392">
    <property type="entry name" value="GntR"/>
    <property type="match status" value="1"/>
</dbReference>
<reference evidence="5" key="2">
    <citation type="submission" date="2021-04" db="EMBL/GenBank/DDBJ databases">
        <authorList>
            <person name="Gilroy R."/>
        </authorList>
    </citation>
    <scope>NUCLEOTIDE SEQUENCE</scope>
    <source>
        <strain evidence="5">ChiHecec2B26-7398</strain>
    </source>
</reference>
<dbReference type="Pfam" id="PF07729">
    <property type="entry name" value="FCD"/>
    <property type="match status" value="1"/>
</dbReference>
<dbReference type="InterPro" id="IPR036388">
    <property type="entry name" value="WH-like_DNA-bd_sf"/>
</dbReference>
<sequence>MPEQSTETRKGLKERTYRTLKERLVDCVYAPGSILNEAQLAADLGLSRTPIREAISRLELEGFVKTLPKKGIYVTELTFQDVIQVFQTRLEIEPVALRLAAWHLPKDELSAFAQKFQQPVVDIQNSFRLDTAMHLFIIEHCGNRYIIDMMRRVFEDNTRIIISSKQNQIQIHDAKQEHLDILDLLYRDQYEEAAARMRSHIESCRKAALDYFCSVRMPDPAPDSVYKRELNKL</sequence>
<dbReference type="AlphaFoldDB" id="A0A9D1Y1V4"/>
<dbReference type="SUPFAM" id="SSF46785">
    <property type="entry name" value="Winged helix' DNA-binding domain"/>
    <property type="match status" value="1"/>
</dbReference>
<evidence type="ECO:0000313" key="6">
    <source>
        <dbReference type="Proteomes" id="UP000886751"/>
    </source>
</evidence>
<evidence type="ECO:0000256" key="2">
    <source>
        <dbReference type="ARBA" id="ARBA00023125"/>
    </source>
</evidence>
<dbReference type="Gene3D" id="1.20.120.530">
    <property type="entry name" value="GntR ligand-binding domain-like"/>
    <property type="match status" value="1"/>
</dbReference>
<organism evidence="5 6">
    <name type="scientific">Candidatus Gemmiger excrementipullorum</name>
    <dbReference type="NCBI Taxonomy" id="2838610"/>
    <lineage>
        <taxon>Bacteria</taxon>
        <taxon>Bacillati</taxon>
        <taxon>Bacillota</taxon>
        <taxon>Clostridia</taxon>
        <taxon>Eubacteriales</taxon>
        <taxon>Gemmiger</taxon>
    </lineage>
</organism>
<keyword evidence="1" id="KW-0805">Transcription regulation</keyword>
<dbReference type="SMART" id="SM00345">
    <property type="entry name" value="HTH_GNTR"/>
    <property type="match status" value="1"/>
</dbReference>
<evidence type="ECO:0000259" key="4">
    <source>
        <dbReference type="PROSITE" id="PS50949"/>
    </source>
</evidence>
<dbReference type="InterPro" id="IPR008920">
    <property type="entry name" value="TF_FadR/GntR_C"/>
</dbReference>
<dbReference type="SUPFAM" id="SSF48008">
    <property type="entry name" value="GntR ligand-binding domain-like"/>
    <property type="match status" value="1"/>
</dbReference>
<dbReference type="PROSITE" id="PS50949">
    <property type="entry name" value="HTH_GNTR"/>
    <property type="match status" value="1"/>
</dbReference>
<evidence type="ECO:0000256" key="1">
    <source>
        <dbReference type="ARBA" id="ARBA00023015"/>
    </source>
</evidence>
<dbReference type="InterPro" id="IPR011711">
    <property type="entry name" value="GntR_C"/>
</dbReference>
<evidence type="ECO:0000313" key="5">
    <source>
        <dbReference type="EMBL" id="HIX95101.1"/>
    </source>
</evidence>
<dbReference type="Proteomes" id="UP000886751">
    <property type="component" value="Unassembled WGS sequence"/>
</dbReference>
<dbReference type="CDD" id="cd07377">
    <property type="entry name" value="WHTH_GntR"/>
    <property type="match status" value="1"/>
</dbReference>
<dbReference type="SMART" id="SM00895">
    <property type="entry name" value="FCD"/>
    <property type="match status" value="1"/>
</dbReference>